<gene>
    <name evidence="1" type="ORF">MNEG_0274</name>
</gene>
<protein>
    <submittedName>
        <fullName evidence="1">Uncharacterized protein</fullName>
    </submittedName>
</protein>
<proteinExistence type="predicted"/>
<name>A0A0D2N605_9CHLO</name>
<reference evidence="1 2" key="1">
    <citation type="journal article" date="2013" name="BMC Genomics">
        <title>Reconstruction of the lipid metabolism for the microalga Monoraphidium neglectum from its genome sequence reveals characteristics suitable for biofuel production.</title>
        <authorList>
            <person name="Bogen C."/>
            <person name="Al-Dilaimi A."/>
            <person name="Albersmeier A."/>
            <person name="Wichmann J."/>
            <person name="Grundmann M."/>
            <person name="Rupp O."/>
            <person name="Lauersen K.J."/>
            <person name="Blifernez-Klassen O."/>
            <person name="Kalinowski J."/>
            <person name="Goesmann A."/>
            <person name="Mussgnug J.H."/>
            <person name="Kruse O."/>
        </authorList>
    </citation>
    <scope>NUCLEOTIDE SEQUENCE [LARGE SCALE GENOMIC DNA]</scope>
    <source>
        <strain evidence="1 2">SAG 48.87</strain>
    </source>
</reference>
<keyword evidence="2" id="KW-1185">Reference proteome</keyword>
<sequence length="119" mass="12028">MVACAAVAAGGLSEWEALGLRCAALFYGSALGPLDEAAGDIEAAAAAVAQASPSMTFEAVKKHKILLDSAAVLLAIKARFCPDVLLSQCPLSSSPAARRLYDNMLNPAKGAQLAAALVG</sequence>
<dbReference type="GeneID" id="25726392"/>
<dbReference type="AlphaFoldDB" id="A0A0D2N605"/>
<dbReference type="KEGG" id="mng:MNEG_0274"/>
<evidence type="ECO:0000313" key="1">
    <source>
        <dbReference type="EMBL" id="KIZ07682.1"/>
    </source>
</evidence>
<dbReference type="Proteomes" id="UP000054498">
    <property type="component" value="Unassembled WGS sequence"/>
</dbReference>
<organism evidence="1 2">
    <name type="scientific">Monoraphidium neglectum</name>
    <dbReference type="NCBI Taxonomy" id="145388"/>
    <lineage>
        <taxon>Eukaryota</taxon>
        <taxon>Viridiplantae</taxon>
        <taxon>Chlorophyta</taxon>
        <taxon>core chlorophytes</taxon>
        <taxon>Chlorophyceae</taxon>
        <taxon>CS clade</taxon>
        <taxon>Sphaeropleales</taxon>
        <taxon>Selenastraceae</taxon>
        <taxon>Monoraphidium</taxon>
    </lineage>
</organism>
<evidence type="ECO:0000313" key="2">
    <source>
        <dbReference type="Proteomes" id="UP000054498"/>
    </source>
</evidence>
<dbReference type="EMBL" id="KK100239">
    <property type="protein sequence ID" value="KIZ07682.1"/>
    <property type="molecule type" value="Genomic_DNA"/>
</dbReference>
<accession>A0A0D2N605</accession>
<dbReference type="RefSeq" id="XP_013906701.1">
    <property type="nucleotide sequence ID" value="XM_014051247.1"/>
</dbReference>